<dbReference type="Proteomes" id="UP000480246">
    <property type="component" value="Unassembled WGS sequence"/>
</dbReference>
<dbReference type="OrthoDB" id="2989832at2"/>
<accession>A0A7C8KTD6</accession>
<name>A0A7C8KTD6_9BACI</name>
<dbReference type="AlphaFoldDB" id="A0A7C8KTD6"/>
<proteinExistence type="predicted"/>
<organism evidence="2 3">
    <name type="scientific">Gracilibacillus oryzae</name>
    <dbReference type="NCBI Taxonomy" id="1672701"/>
    <lineage>
        <taxon>Bacteria</taxon>
        <taxon>Bacillati</taxon>
        <taxon>Bacillota</taxon>
        <taxon>Bacilli</taxon>
        <taxon>Bacillales</taxon>
        <taxon>Bacillaceae</taxon>
        <taxon>Gracilibacillus</taxon>
    </lineage>
</organism>
<dbReference type="InterPro" id="IPR025711">
    <property type="entry name" value="PepSY"/>
</dbReference>
<comment type="caution">
    <text evidence="2">The sequence shown here is derived from an EMBL/GenBank/DDBJ whole genome shotgun (WGS) entry which is preliminary data.</text>
</comment>
<reference evidence="2 3" key="1">
    <citation type="submission" date="2019-10" db="EMBL/GenBank/DDBJ databases">
        <title>Gracilibacillus sp. nov. isolated from rice seeds.</title>
        <authorList>
            <person name="He S."/>
        </authorList>
    </citation>
    <scope>NUCLEOTIDE SEQUENCE [LARGE SCALE GENOMIC DNA]</scope>
    <source>
        <strain evidence="2 3">TD8</strain>
    </source>
</reference>
<gene>
    <name evidence="2" type="ORF">F9U64_05395</name>
</gene>
<protein>
    <submittedName>
        <fullName evidence="2">Peptidase M4</fullName>
    </submittedName>
</protein>
<dbReference type="Pfam" id="PF03413">
    <property type="entry name" value="PepSY"/>
    <property type="match status" value="1"/>
</dbReference>
<dbReference type="EMBL" id="WEID01000019">
    <property type="protein sequence ID" value="KAB8138349.1"/>
    <property type="molecule type" value="Genomic_DNA"/>
</dbReference>
<sequence>MKQMLAAAGIGFLIGYAIKTRQEELWMKPEVVLKMTKKKFQQHYDVSGSWIYMKREQIYLNELNYEVYHGGITKHIDGNHIPLEFFVDAKTGTIIKTKSQDSR</sequence>
<evidence type="ECO:0000259" key="1">
    <source>
        <dbReference type="Pfam" id="PF03413"/>
    </source>
</evidence>
<keyword evidence="3" id="KW-1185">Reference proteome</keyword>
<dbReference type="RefSeq" id="WP_153402264.1">
    <property type="nucleotide sequence ID" value="NZ_ML762426.1"/>
</dbReference>
<evidence type="ECO:0000313" key="2">
    <source>
        <dbReference type="EMBL" id="KAB8138349.1"/>
    </source>
</evidence>
<evidence type="ECO:0000313" key="3">
    <source>
        <dbReference type="Proteomes" id="UP000480246"/>
    </source>
</evidence>
<feature type="domain" description="PepSY" evidence="1">
    <location>
        <begin position="39"/>
        <end position="97"/>
    </location>
</feature>